<keyword evidence="1" id="KW-0479">Metal-binding</keyword>
<dbReference type="InterPro" id="IPR011060">
    <property type="entry name" value="RibuloseP-bd_barrel"/>
</dbReference>
<dbReference type="STRING" id="1802505.A3D01_05810"/>
<comment type="caution">
    <text evidence="3">The sequence shown here is derived from an EMBL/GenBank/DDBJ whole genome shotgun (WGS) entry which is preliminary data.</text>
</comment>
<protein>
    <recommendedName>
        <fullName evidence="5">Ribulose-phosphate 3-epimerase</fullName>
    </recommendedName>
</protein>
<dbReference type="GO" id="GO:0016857">
    <property type="term" value="F:racemase and epimerase activity, acting on carbohydrates and derivatives"/>
    <property type="evidence" value="ECO:0007669"/>
    <property type="project" value="InterPro"/>
</dbReference>
<dbReference type="GO" id="GO:0005975">
    <property type="term" value="P:carbohydrate metabolic process"/>
    <property type="evidence" value="ECO:0007669"/>
    <property type="project" value="InterPro"/>
</dbReference>
<name>A0A1F7Z4T1_9BACT</name>
<dbReference type="InterPro" id="IPR000056">
    <property type="entry name" value="Ribul_P_3_epim-like"/>
</dbReference>
<dbReference type="Pfam" id="PF00834">
    <property type="entry name" value="Ribul_P_3_epim"/>
    <property type="match status" value="1"/>
</dbReference>
<reference evidence="3 4" key="1">
    <citation type="journal article" date="2016" name="Nat. Commun.">
        <title>Thousands of microbial genomes shed light on interconnected biogeochemical processes in an aquifer system.</title>
        <authorList>
            <person name="Anantharaman K."/>
            <person name="Brown C.T."/>
            <person name="Hug L.A."/>
            <person name="Sharon I."/>
            <person name="Castelle C.J."/>
            <person name="Probst A.J."/>
            <person name="Thomas B.C."/>
            <person name="Singh A."/>
            <person name="Wilkins M.J."/>
            <person name="Karaoz U."/>
            <person name="Brodie E.L."/>
            <person name="Williams K.H."/>
            <person name="Hubbard S.S."/>
            <person name="Banfield J.F."/>
        </authorList>
    </citation>
    <scope>NUCLEOTIDE SEQUENCE [LARGE SCALE GENOMIC DNA]</scope>
</reference>
<dbReference type="EMBL" id="MGGR01000011">
    <property type="protein sequence ID" value="OGM33908.1"/>
    <property type="molecule type" value="Genomic_DNA"/>
</dbReference>
<dbReference type="AlphaFoldDB" id="A0A1F7Z4T1"/>
<dbReference type="GO" id="GO:0046872">
    <property type="term" value="F:metal ion binding"/>
    <property type="evidence" value="ECO:0007669"/>
    <property type="project" value="UniProtKB-KW"/>
</dbReference>
<evidence type="ECO:0000313" key="4">
    <source>
        <dbReference type="Proteomes" id="UP000177169"/>
    </source>
</evidence>
<evidence type="ECO:0000256" key="1">
    <source>
        <dbReference type="ARBA" id="ARBA00022723"/>
    </source>
</evidence>
<gene>
    <name evidence="3" type="ORF">A3D01_05810</name>
</gene>
<evidence type="ECO:0000256" key="2">
    <source>
        <dbReference type="ARBA" id="ARBA00023235"/>
    </source>
</evidence>
<dbReference type="Proteomes" id="UP000177169">
    <property type="component" value="Unassembled WGS sequence"/>
</dbReference>
<sequence>MIEMIPSILTSDPEEARELIARCEGLVDRISIDIIDGKYASNKTIDPSVFEKIDTSLLLDFQLMVYEPVNWVERCVRGQADRIIGHIEQMSDQVEFVGKVQEVGLSVGLGLDIETTVAKIDPTILTNLDIVLVMSVKAGFGGQEFDKRAINKIKELDEIRIRDDSPFKIHDDGGITLESIYNVHRMGVDEVSVGRKLFEGDLGENLKKFQLAAHKIKLKV</sequence>
<evidence type="ECO:0000313" key="3">
    <source>
        <dbReference type="EMBL" id="OGM33908.1"/>
    </source>
</evidence>
<dbReference type="Gene3D" id="3.20.20.70">
    <property type="entry name" value="Aldolase class I"/>
    <property type="match status" value="1"/>
</dbReference>
<evidence type="ECO:0008006" key="5">
    <source>
        <dbReference type="Google" id="ProtNLM"/>
    </source>
</evidence>
<dbReference type="SUPFAM" id="SSF51366">
    <property type="entry name" value="Ribulose-phoshate binding barrel"/>
    <property type="match status" value="1"/>
</dbReference>
<dbReference type="InterPro" id="IPR013785">
    <property type="entry name" value="Aldolase_TIM"/>
</dbReference>
<proteinExistence type="predicted"/>
<organism evidence="3 4">
    <name type="scientific">Candidatus Woesebacteria bacterium RIFCSPHIGHO2_02_FULL_39_13</name>
    <dbReference type="NCBI Taxonomy" id="1802505"/>
    <lineage>
        <taxon>Bacteria</taxon>
        <taxon>Candidatus Woeseibacteriota</taxon>
    </lineage>
</organism>
<keyword evidence="2" id="KW-0413">Isomerase</keyword>
<dbReference type="PANTHER" id="PTHR11749">
    <property type="entry name" value="RIBULOSE-5-PHOSPHATE-3-EPIMERASE"/>
    <property type="match status" value="1"/>
</dbReference>
<accession>A0A1F7Z4T1</accession>